<dbReference type="EMBL" id="SOFI01000003">
    <property type="protein sequence ID" value="TFB80847.1"/>
    <property type="molecule type" value="Genomic_DNA"/>
</dbReference>
<organism evidence="3 4">
    <name type="scientific">Terrimesophilobacter mesophilus</name>
    <dbReference type="NCBI Taxonomy" id="433647"/>
    <lineage>
        <taxon>Bacteria</taxon>
        <taxon>Bacillati</taxon>
        <taxon>Actinomycetota</taxon>
        <taxon>Actinomycetes</taxon>
        <taxon>Micrococcales</taxon>
        <taxon>Microbacteriaceae</taxon>
        <taxon>Terrimesophilobacter</taxon>
    </lineage>
</organism>
<feature type="domain" description="FAD-binding FR-type" evidence="2">
    <location>
        <begin position="1"/>
        <end position="103"/>
    </location>
</feature>
<dbReference type="CDD" id="cd00322">
    <property type="entry name" value="FNR_like"/>
    <property type="match status" value="1"/>
</dbReference>
<evidence type="ECO:0000313" key="3">
    <source>
        <dbReference type="EMBL" id="TFB80847.1"/>
    </source>
</evidence>
<dbReference type="InterPro" id="IPR017927">
    <property type="entry name" value="FAD-bd_FR_type"/>
</dbReference>
<dbReference type="InterPro" id="IPR017938">
    <property type="entry name" value="Riboflavin_synthase-like_b-brl"/>
</dbReference>
<dbReference type="Pfam" id="PF00175">
    <property type="entry name" value="NAD_binding_1"/>
    <property type="match status" value="1"/>
</dbReference>
<dbReference type="AlphaFoldDB" id="A0A4R8VG68"/>
<evidence type="ECO:0000313" key="4">
    <source>
        <dbReference type="Proteomes" id="UP000298488"/>
    </source>
</evidence>
<dbReference type="SUPFAM" id="SSF63380">
    <property type="entry name" value="Riboflavin synthase domain-like"/>
    <property type="match status" value="1"/>
</dbReference>
<dbReference type="Proteomes" id="UP000298488">
    <property type="component" value="Unassembled WGS sequence"/>
</dbReference>
<dbReference type="GO" id="GO:0016491">
    <property type="term" value="F:oxidoreductase activity"/>
    <property type="evidence" value="ECO:0007669"/>
    <property type="project" value="InterPro"/>
</dbReference>
<gene>
    <name evidence="3" type="ORF">E3N84_09170</name>
</gene>
<evidence type="ECO:0000256" key="1">
    <source>
        <dbReference type="ARBA" id="ARBA00001974"/>
    </source>
</evidence>
<protein>
    <submittedName>
        <fullName evidence="3">FAD-dependent oxidoreductase</fullName>
    </submittedName>
</protein>
<dbReference type="Gene3D" id="2.40.30.10">
    <property type="entry name" value="Translation factors"/>
    <property type="match status" value="1"/>
</dbReference>
<name>A0A4R8VG68_9MICO</name>
<comment type="cofactor">
    <cofactor evidence="1">
        <name>FAD</name>
        <dbReference type="ChEBI" id="CHEBI:57692"/>
    </cofactor>
</comment>
<dbReference type="PANTHER" id="PTHR47354">
    <property type="entry name" value="NADH OXIDOREDUCTASE HCR"/>
    <property type="match status" value="1"/>
</dbReference>
<dbReference type="InterPro" id="IPR050415">
    <property type="entry name" value="MRET"/>
</dbReference>
<sequence length="240" mass="26089">MSLPAVKLLAKEAVASNTMSFRFEKPTGFEYTAGQFADYTLLNPPETDAEGDIRGFSFSSAPFEPFLQATTRLRDTAFKHVLRDAAIGTEVLLDAPWGSFTLHHKVERPAVFLTGGIGITPARSIVLQSVHDVTGHSITVFDSNHTPQEAAFLDELTRVAAENDRITYVPTMSGLGDSRHQWAGETGHIDAAMLSRYVDDLAAPIYYVCGPGAMVKAMRGVLDAAGVDSDDIRTEEFTGY</sequence>
<dbReference type="OrthoDB" id="502624at2"/>
<dbReference type="PROSITE" id="PS51384">
    <property type="entry name" value="FAD_FR"/>
    <property type="match status" value="1"/>
</dbReference>
<dbReference type="InterPro" id="IPR001433">
    <property type="entry name" value="OxRdtase_FAD/NAD-bd"/>
</dbReference>
<comment type="caution">
    <text evidence="3">The sequence shown here is derived from an EMBL/GenBank/DDBJ whole genome shotgun (WGS) entry which is preliminary data.</text>
</comment>
<dbReference type="Gene3D" id="3.40.50.80">
    <property type="entry name" value="Nucleotide-binding domain of ferredoxin-NADP reductase (FNR) module"/>
    <property type="match status" value="1"/>
</dbReference>
<proteinExistence type="predicted"/>
<dbReference type="InterPro" id="IPR039261">
    <property type="entry name" value="FNR_nucleotide-bd"/>
</dbReference>
<keyword evidence="4" id="KW-1185">Reference proteome</keyword>
<reference evidence="3 4" key="1">
    <citation type="submission" date="2019-03" db="EMBL/GenBank/DDBJ databases">
        <title>Genomics of glacier-inhabiting Cryobacterium strains.</title>
        <authorList>
            <person name="Liu Q."/>
            <person name="Xin Y.-H."/>
        </authorList>
    </citation>
    <scope>NUCLEOTIDE SEQUENCE [LARGE SCALE GENOMIC DNA]</scope>
    <source>
        <strain evidence="3 4">CGMCC 1.10440</strain>
    </source>
</reference>
<dbReference type="PANTHER" id="PTHR47354:SF5">
    <property type="entry name" value="PROTEIN RFBI"/>
    <property type="match status" value="1"/>
</dbReference>
<accession>A0A4R8VG68</accession>
<evidence type="ECO:0000259" key="2">
    <source>
        <dbReference type="PROSITE" id="PS51384"/>
    </source>
</evidence>
<dbReference type="PRINTS" id="PR00410">
    <property type="entry name" value="PHEHYDRXLASE"/>
</dbReference>
<dbReference type="SUPFAM" id="SSF52343">
    <property type="entry name" value="Ferredoxin reductase-like, C-terminal NADP-linked domain"/>
    <property type="match status" value="1"/>
</dbReference>